<sequence>MNRSGSPFQGVRQMEKRKVILITDGDRIARETVEEVARQVGGRCISASAGNPTQLTGPDLVRLIQEAAHDPVLVMFDDCGSQGKGPGETALEYVVNHPGVEVLGVVAVASNCYAAVGVEVDVALDRKGNCVKQGVDKDGLAVKGAPLRIYGDTVDVLNQYQFPLVVGIGDVGKMENHDDPLRGAPVTTKAVRLILEQAGFSFVSPEKVR</sequence>
<dbReference type="AlphaFoldDB" id="A0A1N7IND1"/>
<protein>
    <submittedName>
        <fullName evidence="1">Stage V sporulation protein AE</fullName>
    </submittedName>
</protein>
<dbReference type="InterPro" id="IPR025914">
    <property type="entry name" value="SpoVAE"/>
</dbReference>
<reference evidence="2" key="1">
    <citation type="submission" date="2017-01" db="EMBL/GenBank/DDBJ databases">
        <authorList>
            <person name="Varghese N."/>
            <person name="Submissions S."/>
        </authorList>
    </citation>
    <scope>NUCLEOTIDE SEQUENCE [LARGE SCALE GENOMIC DNA]</scope>
    <source>
        <strain evidence="2">DSM 45196</strain>
    </source>
</reference>
<organism evidence="1 2">
    <name type="scientific">Kroppenstedtia eburnea</name>
    <dbReference type="NCBI Taxonomy" id="714067"/>
    <lineage>
        <taxon>Bacteria</taxon>
        <taxon>Bacillati</taxon>
        <taxon>Bacillota</taxon>
        <taxon>Bacilli</taxon>
        <taxon>Bacillales</taxon>
        <taxon>Thermoactinomycetaceae</taxon>
        <taxon>Kroppenstedtia</taxon>
    </lineage>
</organism>
<keyword evidence="2" id="KW-1185">Reference proteome</keyword>
<dbReference type="Pfam" id="PF14097">
    <property type="entry name" value="SpoVAE"/>
    <property type="match status" value="1"/>
</dbReference>
<proteinExistence type="predicted"/>
<accession>A0A1N7IND1</accession>
<gene>
    <name evidence="1" type="ORF">SAMN05421790_101142</name>
</gene>
<dbReference type="EMBL" id="FTOD01000001">
    <property type="protein sequence ID" value="SIS38597.1"/>
    <property type="molecule type" value="Genomic_DNA"/>
</dbReference>
<evidence type="ECO:0000313" key="1">
    <source>
        <dbReference type="EMBL" id="SIS38597.1"/>
    </source>
</evidence>
<evidence type="ECO:0000313" key="2">
    <source>
        <dbReference type="Proteomes" id="UP000186795"/>
    </source>
</evidence>
<dbReference type="Proteomes" id="UP000186795">
    <property type="component" value="Unassembled WGS sequence"/>
</dbReference>
<name>A0A1N7IND1_9BACL</name>